<feature type="transmembrane region" description="Helical" evidence="1">
    <location>
        <begin position="148"/>
        <end position="172"/>
    </location>
</feature>
<keyword evidence="1" id="KW-0812">Transmembrane</keyword>
<evidence type="ECO:0000256" key="1">
    <source>
        <dbReference type="SAM" id="Phobius"/>
    </source>
</evidence>
<evidence type="ECO:0000313" key="2">
    <source>
        <dbReference type="EMBL" id="QHT04993.1"/>
    </source>
</evidence>
<sequence length="254" mass="28455">MLRTMNGVAALAHFGQAVAATAIVAKTDKNSYKWPIDFPGWLKILDSKTLGVNLGWLIPPFFLLSTVNHSVYYLSESYRNSVVETKTNPLRWIEYSLSAGLMTFILGNLSGVLELRSLLGLVLSNMAMQYIGWEIEFRKANGATKRELIGLTIIGWVIFMSIWLQVIMSFVTVVNWDSNVKAPIIIYAIMSSLFGLFCSFGVNQILYIADKISFQQYEMGYVVLSLAAKSVLAWEFLGGITSGKQRFKNTDYAQ</sequence>
<keyword evidence="1" id="KW-0472">Membrane</keyword>
<reference evidence="2" key="1">
    <citation type="journal article" date="2020" name="Nature">
        <title>Giant virus diversity and host interactions through global metagenomics.</title>
        <authorList>
            <person name="Schulz F."/>
            <person name="Roux S."/>
            <person name="Paez-Espino D."/>
            <person name="Jungbluth S."/>
            <person name="Walsh D.A."/>
            <person name="Denef V.J."/>
            <person name="McMahon K.D."/>
            <person name="Konstantinidis K.T."/>
            <person name="Eloe-Fadrosh E.A."/>
            <person name="Kyrpides N.C."/>
            <person name="Woyke T."/>
        </authorList>
    </citation>
    <scope>NUCLEOTIDE SEQUENCE</scope>
    <source>
        <strain evidence="2">GVMAG-M-3300021354-14</strain>
    </source>
</reference>
<accession>A0A6C0CL19</accession>
<feature type="transmembrane region" description="Helical" evidence="1">
    <location>
        <begin position="221"/>
        <end position="240"/>
    </location>
</feature>
<dbReference type="NCBIfam" id="NF038020">
    <property type="entry name" value="HeR"/>
    <property type="match status" value="1"/>
</dbReference>
<organism evidence="2">
    <name type="scientific">viral metagenome</name>
    <dbReference type="NCBI Taxonomy" id="1070528"/>
    <lineage>
        <taxon>unclassified sequences</taxon>
        <taxon>metagenomes</taxon>
        <taxon>organismal metagenomes</taxon>
    </lineage>
</organism>
<protein>
    <submittedName>
        <fullName evidence="2">Uncharacterized protein</fullName>
    </submittedName>
</protein>
<dbReference type="Pfam" id="PF18761">
    <property type="entry name" value="Heliorhodopsin"/>
    <property type="match status" value="1"/>
</dbReference>
<dbReference type="InterPro" id="IPR041113">
    <property type="entry name" value="Heliorhodopsin"/>
</dbReference>
<dbReference type="AlphaFoldDB" id="A0A6C0CL19"/>
<keyword evidence="1" id="KW-1133">Transmembrane helix</keyword>
<dbReference type="EMBL" id="MN739448">
    <property type="protein sequence ID" value="QHT04993.1"/>
    <property type="molecule type" value="Genomic_DNA"/>
</dbReference>
<proteinExistence type="predicted"/>
<feature type="transmembrane region" description="Helical" evidence="1">
    <location>
        <begin position="184"/>
        <end position="209"/>
    </location>
</feature>
<name>A0A6C0CL19_9ZZZZ</name>
<feature type="transmembrane region" description="Helical" evidence="1">
    <location>
        <begin position="54"/>
        <end position="74"/>
    </location>
</feature>